<evidence type="ECO:0000313" key="3">
    <source>
        <dbReference type="Proteomes" id="UP000325255"/>
    </source>
</evidence>
<evidence type="ECO:0000256" key="1">
    <source>
        <dbReference type="SAM" id="MobiDB-lite"/>
    </source>
</evidence>
<dbReference type="EMBL" id="VWPK01000010">
    <property type="protein sequence ID" value="KAA5612685.1"/>
    <property type="molecule type" value="Genomic_DNA"/>
</dbReference>
<feature type="region of interest" description="Disordered" evidence="1">
    <location>
        <begin position="31"/>
        <end position="79"/>
    </location>
</feature>
<dbReference type="AlphaFoldDB" id="A0A5M6IZ82"/>
<reference evidence="2 3" key="1">
    <citation type="submission" date="2019-09" db="EMBL/GenBank/DDBJ databases">
        <title>Genome sequence of Rhodovastum atsumiense, a diverse member of the Acetobacteraceae family of non-sulfur purple photosynthetic bacteria.</title>
        <authorList>
            <person name="Meyer T."/>
            <person name="Kyndt J."/>
        </authorList>
    </citation>
    <scope>NUCLEOTIDE SEQUENCE [LARGE SCALE GENOMIC DNA]</scope>
    <source>
        <strain evidence="2 3">DSM 21279</strain>
    </source>
</reference>
<sequence length="144" mass="13933">MNEVEINVNYNSGNQGAGGCSDHGSGSGSAGGCSDHGSGSGSAGGCSDHGSGSGSAGGCSDHGSGSGSAGGCSDHGSGSADTDCFGGYLDCQLTVQDYSPDLAKTVACNTTPHWTGGSHDTWWGSICGTTVHLPDQPSCIPSCH</sequence>
<name>A0A5M6IZ82_9PROT</name>
<keyword evidence="3" id="KW-1185">Reference proteome</keyword>
<organism evidence="2 3">
    <name type="scientific">Rhodovastum atsumiense</name>
    <dbReference type="NCBI Taxonomy" id="504468"/>
    <lineage>
        <taxon>Bacteria</taxon>
        <taxon>Pseudomonadati</taxon>
        <taxon>Pseudomonadota</taxon>
        <taxon>Alphaproteobacteria</taxon>
        <taxon>Acetobacterales</taxon>
        <taxon>Acetobacteraceae</taxon>
        <taxon>Rhodovastum</taxon>
    </lineage>
</organism>
<protein>
    <submittedName>
        <fullName evidence="2">Uncharacterized protein</fullName>
    </submittedName>
</protein>
<comment type="caution">
    <text evidence="2">The sequence shown here is derived from an EMBL/GenBank/DDBJ whole genome shotgun (WGS) entry which is preliminary data.</text>
</comment>
<proteinExistence type="predicted"/>
<gene>
    <name evidence="2" type="ORF">F1189_08065</name>
</gene>
<dbReference type="Proteomes" id="UP000325255">
    <property type="component" value="Unassembled WGS sequence"/>
</dbReference>
<evidence type="ECO:0000313" key="2">
    <source>
        <dbReference type="EMBL" id="KAA5612685.1"/>
    </source>
</evidence>
<accession>A0A5M6IZ82</accession>